<proteinExistence type="predicted"/>
<keyword evidence="1" id="KW-1133">Transmembrane helix</keyword>
<dbReference type="Proteomes" id="UP000463138">
    <property type="component" value="Unassembled WGS sequence"/>
</dbReference>
<name>A0A7V7KXX2_9GAMM</name>
<feature type="transmembrane region" description="Helical" evidence="1">
    <location>
        <begin position="87"/>
        <end position="104"/>
    </location>
</feature>
<evidence type="ECO:0000313" key="2">
    <source>
        <dbReference type="EMBL" id="KAA0695194.1"/>
    </source>
</evidence>
<gene>
    <name evidence="2" type="ORF">DT594_10185</name>
</gene>
<keyword evidence="3" id="KW-1185">Reference proteome</keyword>
<evidence type="ECO:0000256" key="1">
    <source>
        <dbReference type="SAM" id="Phobius"/>
    </source>
</evidence>
<keyword evidence="1" id="KW-0472">Membrane</keyword>
<feature type="transmembrane region" description="Helical" evidence="1">
    <location>
        <begin position="58"/>
        <end position="80"/>
    </location>
</feature>
<sequence>MLITVLRVLFFFLLSVLVATVLGTLMQSQLNLYELQQLGTPISMEQRMLTSLRDLTGFTPIFALMVTVTFICALPVAAGMSRIFKPWRGLLFALAGGVGIWVAFRVADHFLPMPTFIAATRETAGLLLMMAAVAVGSWLFGRLTRPVVKRGLRVLG</sequence>
<comment type="caution">
    <text evidence="2">The sequence shown here is derived from an EMBL/GenBank/DDBJ whole genome shotgun (WGS) entry which is preliminary data.</text>
</comment>
<dbReference type="AlphaFoldDB" id="A0A7V7KXX2"/>
<evidence type="ECO:0000313" key="3">
    <source>
        <dbReference type="Proteomes" id="UP000463138"/>
    </source>
</evidence>
<dbReference type="OrthoDB" id="7907428at2"/>
<dbReference type="EMBL" id="QOVF01000002">
    <property type="protein sequence ID" value="KAA0695194.1"/>
    <property type="molecule type" value="Genomic_DNA"/>
</dbReference>
<dbReference type="RefSeq" id="WP_149332554.1">
    <property type="nucleotide sequence ID" value="NZ_QOVF01000002.1"/>
</dbReference>
<protein>
    <submittedName>
        <fullName evidence="2">Uncharacterized protein</fullName>
    </submittedName>
</protein>
<feature type="transmembrane region" description="Helical" evidence="1">
    <location>
        <begin position="124"/>
        <end position="143"/>
    </location>
</feature>
<reference evidence="2 3" key="1">
    <citation type="submission" date="2018-07" db="EMBL/GenBank/DDBJ databases">
        <title>Pseudomonas laoshanensis sp. nov., isolated from soil.</title>
        <authorList>
            <person name="Sun J."/>
            <person name="Yu L."/>
            <person name="Wang M."/>
            <person name="Zhang C."/>
        </authorList>
    </citation>
    <scope>NUCLEOTIDE SEQUENCE [LARGE SCALE GENOMIC DNA]</scope>
    <source>
        <strain evidence="2 3">Y22</strain>
    </source>
</reference>
<keyword evidence="1" id="KW-0812">Transmembrane</keyword>
<organism evidence="2 3">
    <name type="scientific">Halopseudomonas laoshanensis</name>
    <dbReference type="NCBI Taxonomy" id="2268758"/>
    <lineage>
        <taxon>Bacteria</taxon>
        <taxon>Pseudomonadati</taxon>
        <taxon>Pseudomonadota</taxon>
        <taxon>Gammaproteobacteria</taxon>
        <taxon>Pseudomonadales</taxon>
        <taxon>Pseudomonadaceae</taxon>
        <taxon>Halopseudomonas</taxon>
    </lineage>
</organism>
<accession>A0A7V7KXX2</accession>